<evidence type="ECO:0000313" key="3">
    <source>
        <dbReference type="Proteomes" id="UP000317484"/>
    </source>
</evidence>
<name>A0A521E5A9_9ACTN</name>
<gene>
    <name evidence="2" type="ORF">SAMN06273567_104252</name>
</gene>
<dbReference type="Proteomes" id="UP000317484">
    <property type="component" value="Unassembled WGS sequence"/>
</dbReference>
<evidence type="ECO:0000259" key="1">
    <source>
        <dbReference type="PROSITE" id="PS50801"/>
    </source>
</evidence>
<dbReference type="CDD" id="cd07043">
    <property type="entry name" value="STAS_anti-anti-sigma_factors"/>
    <property type="match status" value="1"/>
</dbReference>
<feature type="domain" description="STAS" evidence="1">
    <location>
        <begin position="193"/>
        <end position="283"/>
    </location>
</feature>
<reference evidence="2 3" key="1">
    <citation type="submission" date="2017-05" db="EMBL/GenBank/DDBJ databases">
        <authorList>
            <person name="Varghese N."/>
            <person name="Submissions S."/>
        </authorList>
    </citation>
    <scope>NUCLEOTIDE SEQUENCE [LARGE SCALE GENOMIC DNA]</scope>
    <source>
        <strain evidence="2 3">DSM 46834</strain>
    </source>
</reference>
<dbReference type="SUPFAM" id="SSF52091">
    <property type="entry name" value="SpoIIaa-like"/>
    <property type="match status" value="1"/>
</dbReference>
<dbReference type="InterPro" id="IPR025847">
    <property type="entry name" value="MEDS_domain"/>
</dbReference>
<dbReference type="Gene3D" id="3.30.750.24">
    <property type="entry name" value="STAS domain"/>
    <property type="match status" value="1"/>
</dbReference>
<dbReference type="Pfam" id="PF14417">
    <property type="entry name" value="MEDS"/>
    <property type="match status" value="1"/>
</dbReference>
<evidence type="ECO:0000313" key="2">
    <source>
        <dbReference type="EMBL" id="SMO79134.1"/>
    </source>
</evidence>
<dbReference type="RefSeq" id="WP_142458846.1">
    <property type="nucleotide sequence ID" value="NZ_FXTJ01000004.1"/>
</dbReference>
<protein>
    <submittedName>
        <fullName evidence="2">Anti-anti-sigma factor</fullName>
    </submittedName>
</protein>
<proteinExistence type="predicted"/>
<dbReference type="InterPro" id="IPR036513">
    <property type="entry name" value="STAS_dom_sf"/>
</dbReference>
<keyword evidence="3" id="KW-1185">Reference proteome</keyword>
<dbReference type="EMBL" id="FXTJ01000004">
    <property type="protein sequence ID" value="SMO79134.1"/>
    <property type="molecule type" value="Genomic_DNA"/>
</dbReference>
<sequence length="283" mass="29256">MTVPQGLDAVDQLGPGDHACRSFTGAADLAAAVVPFLDQGRRRDEQLLLVGPARSALLTALAALPHRDELLADGRLDLQVTGDSYSAGGVLAPHEQVERYRRATQAALDGGRTGLRVAADVTELLRGGRSGRRLLHAYEQLADELMGTLPLTALCLYDASVGPDALGPVAVLHPLQSLGDRPALAHLSGRGPVLSLHGEVDLTEAAYVATALVDVAGEVPGEVVLDLSDLAFLDVAGARALAGAARELAGRGTSLRLTGASHGVRRCLDLFGLDPSGPGGERA</sequence>
<dbReference type="InterPro" id="IPR002645">
    <property type="entry name" value="STAS_dom"/>
</dbReference>
<dbReference type="PROSITE" id="PS50801">
    <property type="entry name" value="STAS"/>
    <property type="match status" value="1"/>
</dbReference>
<dbReference type="AlphaFoldDB" id="A0A521E5A9"/>
<dbReference type="Pfam" id="PF01740">
    <property type="entry name" value="STAS"/>
    <property type="match status" value="1"/>
</dbReference>
<accession>A0A521E5A9</accession>
<organism evidence="2 3">
    <name type="scientific">Geodermatophilus aquaeductus</name>
    <dbReference type="NCBI Taxonomy" id="1564161"/>
    <lineage>
        <taxon>Bacteria</taxon>
        <taxon>Bacillati</taxon>
        <taxon>Actinomycetota</taxon>
        <taxon>Actinomycetes</taxon>
        <taxon>Geodermatophilales</taxon>
        <taxon>Geodermatophilaceae</taxon>
        <taxon>Geodermatophilus</taxon>
    </lineage>
</organism>